<reference evidence="2" key="1">
    <citation type="submission" date="2024-10" db="EMBL/GenBank/DDBJ databases">
        <authorList>
            <person name="Ryan C."/>
        </authorList>
    </citation>
    <scope>NUCLEOTIDE SEQUENCE [LARGE SCALE GENOMIC DNA]</scope>
</reference>
<organism evidence="2 3">
    <name type="scientific">Urochloa decumbens</name>
    <dbReference type="NCBI Taxonomy" id="240449"/>
    <lineage>
        <taxon>Eukaryota</taxon>
        <taxon>Viridiplantae</taxon>
        <taxon>Streptophyta</taxon>
        <taxon>Embryophyta</taxon>
        <taxon>Tracheophyta</taxon>
        <taxon>Spermatophyta</taxon>
        <taxon>Magnoliopsida</taxon>
        <taxon>Liliopsida</taxon>
        <taxon>Poales</taxon>
        <taxon>Poaceae</taxon>
        <taxon>PACMAD clade</taxon>
        <taxon>Panicoideae</taxon>
        <taxon>Panicodae</taxon>
        <taxon>Paniceae</taxon>
        <taxon>Melinidinae</taxon>
        <taxon>Urochloa</taxon>
    </lineage>
</organism>
<feature type="region of interest" description="Disordered" evidence="1">
    <location>
        <begin position="149"/>
        <end position="180"/>
    </location>
</feature>
<evidence type="ECO:0000313" key="2">
    <source>
        <dbReference type="EMBL" id="CAL4918835.1"/>
    </source>
</evidence>
<protein>
    <submittedName>
        <fullName evidence="2">Uncharacterized protein</fullName>
    </submittedName>
</protein>
<sequence length="266" mass="27719">MSRRTKQPAAGGSRRTRRAEPPLPQPPAARAEGPKIVSNPIFRCEEAGPSQQPKPSAGGGGDHLRCVYRPNSLYALVHDPADSAAANGKPLPLPPCRAHRAGQGATGSHVPVTRSGPAAVVAGPPHGRDMRRAATRDPFLAAYVACSRSGGGEDGAPGVDRPEQKQRKGKKKRRNAAAKKRGEEIAVRGCGAIWSGGWAAAGAKYAGAMSCRHGCAVAEQKQGDVAHAAAAKEEAGEDAAAVPTLDLSWAPVVLSARALERRRQQR</sequence>
<evidence type="ECO:0000313" key="3">
    <source>
        <dbReference type="Proteomes" id="UP001497457"/>
    </source>
</evidence>
<dbReference type="AlphaFoldDB" id="A0ABC8X0C1"/>
<proteinExistence type="predicted"/>
<dbReference type="EMBL" id="OZ075123">
    <property type="protein sequence ID" value="CAL4918835.1"/>
    <property type="molecule type" value="Genomic_DNA"/>
</dbReference>
<feature type="region of interest" description="Disordered" evidence="1">
    <location>
        <begin position="1"/>
        <end position="65"/>
    </location>
</feature>
<gene>
    <name evidence="2" type="ORF">URODEC1_LOCUS19415</name>
</gene>
<dbReference type="Proteomes" id="UP001497457">
    <property type="component" value="Chromosome 13rd"/>
</dbReference>
<evidence type="ECO:0000256" key="1">
    <source>
        <dbReference type="SAM" id="MobiDB-lite"/>
    </source>
</evidence>
<keyword evidence="3" id="KW-1185">Reference proteome</keyword>
<feature type="region of interest" description="Disordered" evidence="1">
    <location>
        <begin position="82"/>
        <end position="131"/>
    </location>
</feature>
<accession>A0ABC8X0C1</accession>
<name>A0ABC8X0C1_9POAL</name>
<feature type="compositionally biased region" description="Basic residues" evidence="1">
    <location>
        <begin position="167"/>
        <end position="179"/>
    </location>
</feature>